<feature type="transmembrane region" description="Helical" evidence="6">
    <location>
        <begin position="138"/>
        <end position="156"/>
    </location>
</feature>
<feature type="transmembrane region" description="Helical" evidence="6">
    <location>
        <begin position="58"/>
        <end position="78"/>
    </location>
</feature>
<dbReference type="Pfam" id="PF02653">
    <property type="entry name" value="BPD_transp_2"/>
    <property type="match status" value="1"/>
</dbReference>
<evidence type="ECO:0000256" key="1">
    <source>
        <dbReference type="ARBA" id="ARBA00004651"/>
    </source>
</evidence>
<comment type="subcellular location">
    <subcellularLocation>
        <location evidence="1">Cell membrane</location>
        <topology evidence="1">Multi-pass membrane protein</topology>
    </subcellularLocation>
</comment>
<evidence type="ECO:0000256" key="5">
    <source>
        <dbReference type="ARBA" id="ARBA00023136"/>
    </source>
</evidence>
<evidence type="ECO:0000256" key="6">
    <source>
        <dbReference type="SAM" id="Phobius"/>
    </source>
</evidence>
<feature type="transmembrane region" description="Helical" evidence="6">
    <location>
        <begin position="274"/>
        <end position="299"/>
    </location>
</feature>
<keyword evidence="4 6" id="KW-1133">Transmembrane helix</keyword>
<feature type="transmembrane region" description="Helical" evidence="6">
    <location>
        <begin position="103"/>
        <end position="126"/>
    </location>
</feature>
<dbReference type="Proteomes" id="UP001164803">
    <property type="component" value="Chromosome"/>
</dbReference>
<dbReference type="CDD" id="cd06580">
    <property type="entry name" value="TM_PBP1_transp_TpRbsC_like"/>
    <property type="match status" value="1"/>
</dbReference>
<protein>
    <submittedName>
        <fullName evidence="7">ABC transporter permease</fullName>
    </submittedName>
</protein>
<feature type="transmembrane region" description="Helical" evidence="6">
    <location>
        <begin position="7"/>
        <end position="27"/>
    </location>
</feature>
<dbReference type="RefSeq" id="WP_268044067.1">
    <property type="nucleotide sequence ID" value="NZ_CP104064.1"/>
</dbReference>
<keyword evidence="3 6" id="KW-0812">Transmembrane</keyword>
<evidence type="ECO:0000256" key="2">
    <source>
        <dbReference type="ARBA" id="ARBA00022475"/>
    </source>
</evidence>
<evidence type="ECO:0000313" key="8">
    <source>
        <dbReference type="Proteomes" id="UP001164803"/>
    </source>
</evidence>
<dbReference type="PANTHER" id="PTHR47089">
    <property type="entry name" value="ABC TRANSPORTER, PERMEASE PROTEIN"/>
    <property type="match status" value="1"/>
</dbReference>
<dbReference type="InterPro" id="IPR001851">
    <property type="entry name" value="ABC_transp_permease"/>
</dbReference>
<keyword evidence="5 6" id="KW-0472">Membrane</keyword>
<dbReference type="PANTHER" id="PTHR47089:SF1">
    <property type="entry name" value="GUANOSINE ABC TRANSPORTER PERMEASE PROTEIN NUPP"/>
    <property type="match status" value="1"/>
</dbReference>
<evidence type="ECO:0000256" key="3">
    <source>
        <dbReference type="ARBA" id="ARBA00022692"/>
    </source>
</evidence>
<gene>
    <name evidence="7" type="ORF">NZD86_21385</name>
</gene>
<reference evidence="7" key="1">
    <citation type="submission" date="2022-08" db="EMBL/GenBank/DDBJ databases">
        <title>Alicyclobacillus dauci DSM2870, complete genome.</title>
        <authorList>
            <person name="Wang Q."/>
            <person name="Cai R."/>
            <person name="Wang Z."/>
        </authorList>
    </citation>
    <scope>NUCLEOTIDE SEQUENCE</scope>
    <source>
        <strain evidence="7">DSM 28700</strain>
    </source>
</reference>
<evidence type="ECO:0000313" key="7">
    <source>
        <dbReference type="EMBL" id="WAH36696.1"/>
    </source>
</evidence>
<sequence>MKAFRIILSPILASLLAIIIGGILVSAMGYNPFVVYGSLVSGAFGSVINIGNTITASIPLILCGLGIAIAFQSGLFNIGADGQYWVGSAAAVWVGYHFTTLPGWLHIILCIIVGMVVGALWGGIIPGLTKAFVGSHEVITTMMMSYIGILLARYLIEGGPMQQKGYNPQSPPIAQNTQLPYFSQVLQQSQLSLVAVAITILAAVATWFLLYKTTTGYQLRTVGLSHRAAKYAGIKVKLFIVLALCLSGLFAGLAGSVQMLGVDHRLLDGFSSEYGYTAIVVALLARNNPFGVLLAGLFFGALTTGGQNMQIVSQVPAALTDVLTGLIIFFVACERIIPQIIQWYRRRRSLRSGALTS</sequence>
<dbReference type="EMBL" id="CP104064">
    <property type="protein sequence ID" value="WAH36696.1"/>
    <property type="molecule type" value="Genomic_DNA"/>
</dbReference>
<keyword evidence="8" id="KW-1185">Reference proteome</keyword>
<name>A0ABY6Z2Z5_9BACL</name>
<evidence type="ECO:0000256" key="4">
    <source>
        <dbReference type="ARBA" id="ARBA00022989"/>
    </source>
</evidence>
<accession>A0ABY6Z2Z5</accession>
<keyword evidence="2" id="KW-1003">Cell membrane</keyword>
<organism evidence="7 8">
    <name type="scientific">Alicyclobacillus dauci</name>
    <dbReference type="NCBI Taxonomy" id="1475485"/>
    <lineage>
        <taxon>Bacteria</taxon>
        <taxon>Bacillati</taxon>
        <taxon>Bacillota</taxon>
        <taxon>Bacilli</taxon>
        <taxon>Bacillales</taxon>
        <taxon>Alicyclobacillaceae</taxon>
        <taxon>Alicyclobacillus</taxon>
    </lineage>
</organism>
<feature type="transmembrane region" description="Helical" evidence="6">
    <location>
        <begin position="232"/>
        <end position="254"/>
    </location>
</feature>
<feature type="transmembrane region" description="Helical" evidence="6">
    <location>
        <begin position="33"/>
        <end position="51"/>
    </location>
</feature>
<proteinExistence type="predicted"/>
<feature type="transmembrane region" description="Helical" evidence="6">
    <location>
        <begin position="191"/>
        <end position="211"/>
    </location>
</feature>